<feature type="domain" description="ARG and Rhodanese-Phosphatase-superfamily-associated" evidence="1">
    <location>
        <begin position="4"/>
        <end position="294"/>
    </location>
</feature>
<reference evidence="2 3" key="1">
    <citation type="submission" date="2023-01" db="EMBL/GenBank/DDBJ databases">
        <title>Draft genome sequence of Nocardiopsis sp. RSe5-2 isolated from halophytes.</title>
        <authorList>
            <person name="Duangmal K."/>
            <person name="Chantavorakit T."/>
        </authorList>
    </citation>
    <scope>NUCLEOTIDE SEQUENCE [LARGE SCALE GENOMIC DNA]</scope>
    <source>
        <strain evidence="2 3">RSe5-2</strain>
    </source>
</reference>
<keyword evidence="3" id="KW-1185">Reference proteome</keyword>
<dbReference type="Pfam" id="PF22549">
    <property type="entry name" value="ARPP-2"/>
    <property type="match status" value="1"/>
</dbReference>
<proteinExistence type="predicted"/>
<evidence type="ECO:0000259" key="1">
    <source>
        <dbReference type="Pfam" id="PF22549"/>
    </source>
</evidence>
<dbReference type="InterPro" id="IPR054346">
    <property type="entry name" value="ARPP-2"/>
</dbReference>
<protein>
    <recommendedName>
        <fullName evidence="1">ARG and Rhodanese-Phosphatase-superfamily-associated domain-containing protein</fullName>
    </recommendedName>
</protein>
<dbReference type="Proteomes" id="UP001527866">
    <property type="component" value="Unassembled WGS sequence"/>
</dbReference>
<organism evidence="2 3">
    <name type="scientific">Nocardiopsis endophytica</name>
    <dbReference type="NCBI Taxonomy" id="3018445"/>
    <lineage>
        <taxon>Bacteria</taxon>
        <taxon>Bacillati</taxon>
        <taxon>Actinomycetota</taxon>
        <taxon>Actinomycetes</taxon>
        <taxon>Streptosporangiales</taxon>
        <taxon>Nocardiopsidaceae</taxon>
        <taxon>Nocardiopsis</taxon>
    </lineage>
</organism>
<dbReference type="RefSeq" id="WP_270684208.1">
    <property type="nucleotide sequence ID" value="NZ_JAQFWQ010000011.1"/>
</dbReference>
<dbReference type="EMBL" id="JAQFWQ010000011">
    <property type="protein sequence ID" value="MDA2810204.1"/>
    <property type="molecule type" value="Genomic_DNA"/>
</dbReference>
<sequence length="395" mass="43838">MTGLALKGLETGRAQVRGGVRMVPLLRRRPVEGLRLHPRLTGGDIAVVGSQRRPRYVGYVPHAYVATWGDEAASAAYGTWLSEVERGVPSGAEAARAAEEEAAGGPPRIRLFGLRRQVQRTARTRLRFLPLHLAMEGYLSLHFGGPDIAWKEWSRTTLRRGLSPREEESYLGLHVDGLAEALRTFEIVHGQCGVALYVGDELASVVVTPHPEDYRALHPTLVLDMFGEAIYRNAMFAESPHLHAPLRTRGVSDLAGLRAALEEQRASWREFHDETMLAPLTDADYTLTPVHRMGDFTLERFLPSFDPARTNHIGEAITREDGELGYLKTFVLSNAQTKRGHLLSRLAAAGWHLDATAASLGTDRRGLITRMRSAGMEHLLRQDILDRFWAGNPNP</sequence>
<gene>
    <name evidence="2" type="ORF">O4J56_06095</name>
</gene>
<comment type="caution">
    <text evidence="2">The sequence shown here is derived from an EMBL/GenBank/DDBJ whole genome shotgun (WGS) entry which is preliminary data.</text>
</comment>
<evidence type="ECO:0000313" key="2">
    <source>
        <dbReference type="EMBL" id="MDA2810204.1"/>
    </source>
</evidence>
<evidence type="ECO:0000313" key="3">
    <source>
        <dbReference type="Proteomes" id="UP001527866"/>
    </source>
</evidence>
<accession>A0ABT4TZS4</accession>
<name>A0ABT4TZS4_9ACTN</name>